<geneLocation type="plasmid" evidence="6">
    <name>unnamed</name>
</geneLocation>
<evidence type="ECO:0000256" key="2">
    <source>
        <dbReference type="ARBA" id="ARBA00022603"/>
    </source>
</evidence>
<dbReference type="Proteomes" id="UP001293718">
    <property type="component" value="Unassembled WGS sequence"/>
</dbReference>
<gene>
    <name evidence="6" type="ORF">SM757_00285</name>
</gene>
<comment type="caution">
    <text evidence="6">The sequence shown here is derived from an EMBL/GenBank/DDBJ whole genome shotgun (WGS) entry which is preliminary data.</text>
</comment>
<evidence type="ECO:0000256" key="4">
    <source>
        <dbReference type="SAM" id="MobiDB-lite"/>
    </source>
</evidence>
<feature type="domain" description="DNA methylase adenine-specific" evidence="5">
    <location>
        <begin position="70"/>
        <end position="190"/>
    </location>
</feature>
<keyword evidence="7" id="KW-1185">Reference proteome</keyword>
<feature type="compositionally biased region" description="Low complexity" evidence="4">
    <location>
        <begin position="260"/>
        <end position="273"/>
    </location>
</feature>
<sequence length="294" mass="31801">MQTDKHVTGIFEACIRNHSYTPGELLRWLATDVLMDMGVMQPESPPADLLPWLRETSAMYARAVMEHPLQDVLGRVYEELSSHGHRKGLGQFFTPSVVAEFMAQIALADHPKGEPPDGKLWRMCEPACGSGALVLGFLQHLDPAERRRWSITCIDLDGLCAQMCAAQLMANLFIHRLEVGELLVYRGNALGPASDLSVLLHATMRDLSPDLVLPALHPARIAALRTAQQQVLGGTAQPTPAPDTARAAQASAPRKERAPRAAAAAATQAGNPPQTKAPHGASHPQQLSIDLFAD</sequence>
<reference evidence="6 7" key="1">
    <citation type="submission" date="2023-11" db="EMBL/GenBank/DDBJ databases">
        <title>Draft genome of Azohydromonas lata strain H1 (DSM1123), a polyhydroxyalkanoate producer.</title>
        <authorList>
            <person name="Traversa D."/>
            <person name="D'Addabbo P."/>
            <person name="Pazzani C."/>
            <person name="Manzari C."/>
            <person name="Chiara M."/>
            <person name="Scrascia M."/>
        </authorList>
    </citation>
    <scope>NUCLEOTIDE SEQUENCE [LARGE SCALE GENOMIC DNA]</scope>
    <source>
        <strain evidence="6 7">H1</strain>
        <plasmid evidence="6">unnamed</plasmid>
    </source>
</reference>
<dbReference type="RefSeq" id="WP_322464098.1">
    <property type="nucleotide sequence ID" value="NZ_JAXOJX010000001.1"/>
</dbReference>
<dbReference type="EMBL" id="JAXOJX010000001">
    <property type="protein sequence ID" value="MDZ5454998.1"/>
    <property type="molecule type" value="Genomic_DNA"/>
</dbReference>
<evidence type="ECO:0000256" key="1">
    <source>
        <dbReference type="ARBA" id="ARBA00006594"/>
    </source>
</evidence>
<keyword evidence="6" id="KW-0614">Plasmid</keyword>
<dbReference type="GO" id="GO:0008168">
    <property type="term" value="F:methyltransferase activity"/>
    <property type="evidence" value="ECO:0007669"/>
    <property type="project" value="UniProtKB-KW"/>
</dbReference>
<dbReference type="InterPro" id="IPR050953">
    <property type="entry name" value="N4_N6_ade-DNA_methylase"/>
</dbReference>
<dbReference type="PANTHER" id="PTHR33841:SF4">
    <property type="entry name" value="RESTRICTION MODIFICATION SYSTEM DNA SPECIFICITY DOMAIN"/>
    <property type="match status" value="1"/>
</dbReference>
<protein>
    <submittedName>
        <fullName evidence="6">N-6 DNA methylase</fullName>
    </submittedName>
</protein>
<dbReference type="PRINTS" id="PR00507">
    <property type="entry name" value="N12N6MTFRASE"/>
</dbReference>
<feature type="region of interest" description="Disordered" evidence="4">
    <location>
        <begin position="231"/>
        <end position="294"/>
    </location>
</feature>
<dbReference type="InterPro" id="IPR029063">
    <property type="entry name" value="SAM-dependent_MTases_sf"/>
</dbReference>
<dbReference type="GO" id="GO:0032259">
    <property type="term" value="P:methylation"/>
    <property type="evidence" value="ECO:0007669"/>
    <property type="project" value="UniProtKB-KW"/>
</dbReference>
<dbReference type="Pfam" id="PF02384">
    <property type="entry name" value="N6_Mtase"/>
    <property type="match status" value="1"/>
</dbReference>
<proteinExistence type="inferred from homology"/>
<organism evidence="6 7">
    <name type="scientific">Azohydromonas lata</name>
    <dbReference type="NCBI Taxonomy" id="45677"/>
    <lineage>
        <taxon>Bacteria</taxon>
        <taxon>Pseudomonadati</taxon>
        <taxon>Pseudomonadota</taxon>
        <taxon>Betaproteobacteria</taxon>
        <taxon>Burkholderiales</taxon>
        <taxon>Sphaerotilaceae</taxon>
        <taxon>Azohydromonas</taxon>
    </lineage>
</organism>
<evidence type="ECO:0000313" key="6">
    <source>
        <dbReference type="EMBL" id="MDZ5454998.1"/>
    </source>
</evidence>
<accession>A0ABU5IAI7</accession>
<keyword evidence="2 6" id="KW-0489">Methyltransferase</keyword>
<name>A0ABU5IAI7_9BURK</name>
<dbReference type="SUPFAM" id="SSF53335">
    <property type="entry name" value="S-adenosyl-L-methionine-dependent methyltransferases"/>
    <property type="match status" value="1"/>
</dbReference>
<dbReference type="InterPro" id="IPR003356">
    <property type="entry name" value="DNA_methylase_A-5"/>
</dbReference>
<dbReference type="Gene3D" id="3.40.50.150">
    <property type="entry name" value="Vaccinia Virus protein VP39"/>
    <property type="match status" value="1"/>
</dbReference>
<comment type="similarity">
    <text evidence="1">Belongs to the N(4)/N(6)-methyltransferase family.</text>
</comment>
<evidence type="ECO:0000259" key="5">
    <source>
        <dbReference type="Pfam" id="PF02384"/>
    </source>
</evidence>
<evidence type="ECO:0000256" key="3">
    <source>
        <dbReference type="ARBA" id="ARBA00022679"/>
    </source>
</evidence>
<evidence type="ECO:0000313" key="7">
    <source>
        <dbReference type="Proteomes" id="UP001293718"/>
    </source>
</evidence>
<dbReference type="PANTHER" id="PTHR33841">
    <property type="entry name" value="DNA METHYLTRANSFERASE YEEA-RELATED"/>
    <property type="match status" value="1"/>
</dbReference>
<keyword evidence="3" id="KW-0808">Transferase</keyword>